<dbReference type="PANTHER" id="PTHR43130">
    <property type="entry name" value="ARAC-FAMILY TRANSCRIPTIONAL REGULATOR"/>
    <property type="match status" value="1"/>
</dbReference>
<feature type="domain" description="DJ-1/PfpI" evidence="1">
    <location>
        <begin position="3"/>
        <end position="173"/>
    </location>
</feature>
<gene>
    <name evidence="2" type="ORF">SAMN03080617_00756</name>
</gene>
<dbReference type="AlphaFoldDB" id="A0A1G5VY89"/>
<sequence length="197" mass="22048">MKRLGIFIFDEVEVLDFAGPFEVFSVGSQLSDYSLLEVFTFGADDSLIRTKNGLQVKPDFGISELLNLDFLVLPGGDGSKKVIQNSDLLFDLELLIQNSRWTMSVCSGSRILAKTGFLEGKPYCTHHEVFESMKEIVPDGIPKPELRFVQSNDKIWTAAGISAGIDLSLYLLEKTFGEELALKTAKYMEYQPYLDSK</sequence>
<dbReference type="Gene3D" id="3.40.50.880">
    <property type="match status" value="1"/>
</dbReference>
<dbReference type="GO" id="GO:0006355">
    <property type="term" value="P:regulation of DNA-templated transcription"/>
    <property type="evidence" value="ECO:0007669"/>
    <property type="project" value="TreeGrafter"/>
</dbReference>
<dbReference type="EMBL" id="FMXE01000005">
    <property type="protein sequence ID" value="SDA50829.1"/>
    <property type="molecule type" value="Genomic_DNA"/>
</dbReference>
<dbReference type="STRING" id="279824.SAMN03080617_00756"/>
<dbReference type="CDD" id="cd03139">
    <property type="entry name" value="GATase1_PfpI_2"/>
    <property type="match status" value="1"/>
</dbReference>
<evidence type="ECO:0000313" key="2">
    <source>
        <dbReference type="EMBL" id="SDA50829.1"/>
    </source>
</evidence>
<dbReference type="Pfam" id="PF01965">
    <property type="entry name" value="DJ-1_PfpI"/>
    <property type="match status" value="1"/>
</dbReference>
<proteinExistence type="predicted"/>
<dbReference type="InterPro" id="IPR052158">
    <property type="entry name" value="INH-QAR"/>
</dbReference>
<dbReference type="Proteomes" id="UP000198756">
    <property type="component" value="Unassembled WGS sequence"/>
</dbReference>
<dbReference type="OrthoDB" id="6382410at2"/>
<dbReference type="InterPro" id="IPR029062">
    <property type="entry name" value="Class_I_gatase-like"/>
</dbReference>
<dbReference type="SUPFAM" id="SSF52317">
    <property type="entry name" value="Class I glutamine amidotransferase-like"/>
    <property type="match status" value="1"/>
</dbReference>
<dbReference type="RefSeq" id="WP_092728622.1">
    <property type="nucleotide sequence ID" value="NZ_FMXE01000005.1"/>
</dbReference>
<keyword evidence="3" id="KW-1185">Reference proteome</keyword>
<reference evidence="3" key="1">
    <citation type="submission" date="2016-10" db="EMBL/GenBank/DDBJ databases">
        <authorList>
            <person name="Varghese N."/>
            <person name="Submissions S."/>
        </authorList>
    </citation>
    <scope>NUCLEOTIDE SEQUENCE [LARGE SCALE GENOMIC DNA]</scope>
    <source>
        <strain evidence="3">DSM 22703</strain>
    </source>
</reference>
<organism evidence="2 3">
    <name type="scientific">Algoriphagus alkaliphilus</name>
    <dbReference type="NCBI Taxonomy" id="279824"/>
    <lineage>
        <taxon>Bacteria</taxon>
        <taxon>Pseudomonadati</taxon>
        <taxon>Bacteroidota</taxon>
        <taxon>Cytophagia</taxon>
        <taxon>Cytophagales</taxon>
        <taxon>Cyclobacteriaceae</taxon>
        <taxon>Algoriphagus</taxon>
    </lineage>
</organism>
<protein>
    <submittedName>
        <fullName evidence="2">DJ-1/PfpI family protein</fullName>
    </submittedName>
</protein>
<dbReference type="PANTHER" id="PTHR43130:SF14">
    <property type="entry name" value="DJ-1_PFPI DOMAIN-CONTAINING PROTEIN"/>
    <property type="match status" value="1"/>
</dbReference>
<accession>A0A1G5VY89</accession>
<dbReference type="InterPro" id="IPR002818">
    <property type="entry name" value="DJ-1/PfpI"/>
</dbReference>
<evidence type="ECO:0000259" key="1">
    <source>
        <dbReference type="Pfam" id="PF01965"/>
    </source>
</evidence>
<evidence type="ECO:0000313" key="3">
    <source>
        <dbReference type="Proteomes" id="UP000198756"/>
    </source>
</evidence>
<name>A0A1G5VY89_9BACT</name>